<comment type="catalytic activity">
    <reaction evidence="13">
        <text>N(4)-(alpha-D-Man-(1-&gt;3)-[alpha-D-Man-(1-&gt;3)-[alpha-D-Man-(1-&gt;6)]-alpha-D-Man-(1-&gt;6)]-beta-D-Man-(1-&gt;4)-beta-D-GlcNAc-(1-&gt;4)-beta-D-GlcNAc)-L-asparaginyl-[protein] (N-glucan mannose isomer 5A1,2) + UDP-N-acetyl-alpha-D-glucosamine = N(4)-{beta-D-GlcNAc-(1-&gt;2)-alpha-D-Man-(1-&gt;3)-[alpha-D-Man-(1-&gt;3)-[alpha-D-Man-(1-&gt;6)]-alpha-D-Man-(1-&gt;6)]-beta-D-Man-(1-&gt;4)-beta-D-GlcNAc-(1-&gt;4)-beta-D-GlcNAc}-L-asparaginyl-[protein] + UDP + H(+)</text>
        <dbReference type="Rhea" id="RHEA:11456"/>
        <dbReference type="Rhea" id="RHEA-COMP:14367"/>
        <dbReference type="Rhea" id="RHEA-COMP:14368"/>
        <dbReference type="ChEBI" id="CHEBI:15378"/>
        <dbReference type="ChEBI" id="CHEBI:57705"/>
        <dbReference type="ChEBI" id="CHEBI:58223"/>
        <dbReference type="ChEBI" id="CHEBI:59087"/>
        <dbReference type="ChEBI" id="CHEBI:60625"/>
        <dbReference type="EC" id="2.4.1.101"/>
    </reaction>
</comment>
<keyword evidence="10 13" id="KW-0333">Golgi apparatus</keyword>
<dbReference type="PANTHER" id="PTHR46396:SF1">
    <property type="entry name" value="PROTEIN O-LINKED-MANNOSE BETA-1,2-N-ACETYLGLUCOSAMINYLTRANSFERASE 1"/>
    <property type="match status" value="1"/>
</dbReference>
<dbReference type="GO" id="GO:0000139">
    <property type="term" value="C:Golgi membrane"/>
    <property type="evidence" value="ECO:0007669"/>
    <property type="project" value="UniProtKB-SubCell"/>
</dbReference>
<keyword evidence="8 13" id="KW-0735">Signal-anchor</keyword>
<dbReference type="InterPro" id="IPR029044">
    <property type="entry name" value="Nucleotide-diphossugar_trans"/>
</dbReference>
<comment type="pathway">
    <text evidence="2 13">Protein modification; protein glycosylation.</text>
</comment>
<evidence type="ECO:0000313" key="15">
    <source>
        <dbReference type="RefSeq" id="XP_032801477.1"/>
    </source>
</evidence>
<dbReference type="KEGG" id="pmrn:116938470"/>
<dbReference type="GO" id="GO:0003827">
    <property type="term" value="F:alpha-1,3-mannosylglycoprotein 2-beta-N-acetylglucosaminyltransferase activity"/>
    <property type="evidence" value="ECO:0007669"/>
    <property type="project" value="UniProtKB-UniRule"/>
</dbReference>
<dbReference type="GO" id="GO:0047223">
    <property type="term" value="F:beta-1,3-galactosyl-O-glycosyl-glycoprotein beta-1,3-N-acetylglucosaminyltransferase activity"/>
    <property type="evidence" value="ECO:0007669"/>
    <property type="project" value="TreeGrafter"/>
</dbReference>
<dbReference type="EC" id="2.4.1.101" evidence="13"/>
<evidence type="ECO:0000256" key="6">
    <source>
        <dbReference type="ARBA" id="ARBA00022692"/>
    </source>
</evidence>
<comment type="similarity">
    <text evidence="3 13">Belongs to the glycosyltransferase 13 family.</text>
</comment>
<comment type="subcellular location">
    <subcellularLocation>
        <location evidence="1 13">Golgi apparatus membrane</location>
        <topology evidence="1 13">Single-pass type II membrane protein</topology>
    </subcellularLocation>
</comment>
<dbReference type="InterPro" id="IPR004139">
    <property type="entry name" value="Glyco_trans_13"/>
</dbReference>
<dbReference type="InterPro" id="IPR052463">
    <property type="entry name" value="O-linked_mannose_GnT"/>
</dbReference>
<evidence type="ECO:0000256" key="3">
    <source>
        <dbReference type="ARBA" id="ARBA00006492"/>
    </source>
</evidence>
<evidence type="ECO:0000256" key="8">
    <source>
        <dbReference type="ARBA" id="ARBA00022968"/>
    </source>
</evidence>
<proteinExistence type="inferred from homology"/>
<keyword evidence="7 13" id="KW-0479">Metal-binding</keyword>
<dbReference type="RefSeq" id="XP_032801477.1">
    <property type="nucleotide sequence ID" value="XM_032945586.1"/>
</dbReference>
<evidence type="ECO:0000256" key="12">
    <source>
        <dbReference type="ARBA" id="ARBA00023211"/>
    </source>
</evidence>
<evidence type="ECO:0000256" key="10">
    <source>
        <dbReference type="ARBA" id="ARBA00023034"/>
    </source>
</evidence>
<dbReference type="Pfam" id="PF03071">
    <property type="entry name" value="GNT-I"/>
    <property type="match status" value="1"/>
</dbReference>
<protein>
    <recommendedName>
        <fullName evidence="13">Alpha-1,3-mannosyl-glycoprotein 2-beta-N-acetylglucosaminyltransferase</fullName>
        <shortName evidence="13">GNT-I</shortName>
        <shortName evidence="13">GlcNAc-T I</shortName>
        <ecNumber evidence="13">2.4.1.101</ecNumber>
    </recommendedName>
    <alternativeName>
        <fullName evidence="13">N-glycosyl-oligosaccharide-glycoprotein N-acetylglucosaminyltransferase I</fullName>
    </alternativeName>
</protein>
<organism evidence="14 15">
    <name type="scientific">Petromyzon marinus</name>
    <name type="common">Sea lamprey</name>
    <dbReference type="NCBI Taxonomy" id="7757"/>
    <lineage>
        <taxon>Eukaryota</taxon>
        <taxon>Metazoa</taxon>
        <taxon>Chordata</taxon>
        <taxon>Craniata</taxon>
        <taxon>Vertebrata</taxon>
        <taxon>Cyclostomata</taxon>
        <taxon>Hyperoartia</taxon>
        <taxon>Petromyzontiformes</taxon>
        <taxon>Petromyzontidae</taxon>
        <taxon>Petromyzon</taxon>
    </lineage>
</organism>
<reference evidence="15" key="1">
    <citation type="submission" date="2025-08" db="UniProtKB">
        <authorList>
            <consortium name="RefSeq"/>
        </authorList>
    </citation>
    <scope>IDENTIFICATION</scope>
    <source>
        <tissue evidence="15">Sperm</tissue>
    </source>
</reference>
<keyword evidence="14" id="KW-1185">Reference proteome</keyword>
<evidence type="ECO:0000256" key="9">
    <source>
        <dbReference type="ARBA" id="ARBA00022989"/>
    </source>
</evidence>
<sequence>MPGLGWVLSRSLYLDELQPAWPTPEKLWDWDVWMRMPQQRQGRECVIPDVSRTFHFGSLGVNMNAFFQDAYFKKHKINTLADIKLRHVERLKQKAYEEEIHRLLT</sequence>
<comment type="cofactor">
    <cofactor evidence="13">
        <name>Mn(2+)</name>
        <dbReference type="ChEBI" id="CHEBI:29035"/>
    </cofactor>
    <text evidence="13">The cofactor is mostly bound to the substrate.</text>
</comment>
<keyword evidence="12 13" id="KW-0464">Manganese</keyword>
<dbReference type="Proteomes" id="UP001318040">
    <property type="component" value="Unplaced"/>
</dbReference>
<evidence type="ECO:0000256" key="7">
    <source>
        <dbReference type="ARBA" id="ARBA00022723"/>
    </source>
</evidence>
<comment type="function">
    <text evidence="13">Initiates complex N-linked carbohydrate formation. Essential for the conversion of high-mannose to hybrid and complex N-glycans.</text>
</comment>
<dbReference type="PANTHER" id="PTHR46396">
    <property type="entry name" value="PROTEIN O-LINKED-MANNOSE BETA-1,2-N-ACETYLGLUCOSAMINYLTRANSFERASE 1"/>
    <property type="match status" value="1"/>
</dbReference>
<name>A0AAJ7SLD4_PETMA</name>
<evidence type="ECO:0000256" key="5">
    <source>
        <dbReference type="ARBA" id="ARBA00022679"/>
    </source>
</evidence>
<gene>
    <name evidence="15" type="primary">POMGNT1</name>
</gene>
<accession>A0AAJ7SLD4</accession>
<evidence type="ECO:0000256" key="2">
    <source>
        <dbReference type="ARBA" id="ARBA00004922"/>
    </source>
</evidence>
<keyword evidence="5" id="KW-0808">Transferase</keyword>
<keyword evidence="9" id="KW-1133">Transmembrane helix</keyword>
<dbReference type="Gene3D" id="3.90.550.10">
    <property type="entry name" value="Spore Coat Polysaccharide Biosynthesis Protein SpsA, Chain A"/>
    <property type="match status" value="1"/>
</dbReference>
<keyword evidence="6" id="KW-0812">Transmembrane</keyword>
<evidence type="ECO:0000256" key="11">
    <source>
        <dbReference type="ARBA" id="ARBA00023136"/>
    </source>
</evidence>
<dbReference type="GO" id="GO:0016266">
    <property type="term" value="P:protein O-linked glycosylation via N-acetyl-galactosamine"/>
    <property type="evidence" value="ECO:0007669"/>
    <property type="project" value="TreeGrafter"/>
</dbReference>
<evidence type="ECO:0000313" key="14">
    <source>
        <dbReference type="Proteomes" id="UP001318040"/>
    </source>
</evidence>
<keyword evidence="11" id="KW-0472">Membrane</keyword>
<dbReference type="SUPFAM" id="SSF53448">
    <property type="entry name" value="Nucleotide-diphospho-sugar transferases"/>
    <property type="match status" value="1"/>
</dbReference>
<evidence type="ECO:0000256" key="4">
    <source>
        <dbReference type="ARBA" id="ARBA00022676"/>
    </source>
</evidence>
<evidence type="ECO:0000256" key="1">
    <source>
        <dbReference type="ARBA" id="ARBA00004323"/>
    </source>
</evidence>
<dbReference type="AlphaFoldDB" id="A0AAJ7SLD4"/>
<keyword evidence="4 13" id="KW-0328">Glycosyltransferase</keyword>
<dbReference type="GO" id="GO:0030145">
    <property type="term" value="F:manganese ion binding"/>
    <property type="evidence" value="ECO:0007669"/>
    <property type="project" value="UniProtKB-UniRule"/>
</dbReference>
<evidence type="ECO:0000256" key="13">
    <source>
        <dbReference type="RuleBase" id="RU368119"/>
    </source>
</evidence>